<organism evidence="1 2">
    <name type="scientific">Thraustotheca clavata</name>
    <dbReference type="NCBI Taxonomy" id="74557"/>
    <lineage>
        <taxon>Eukaryota</taxon>
        <taxon>Sar</taxon>
        <taxon>Stramenopiles</taxon>
        <taxon>Oomycota</taxon>
        <taxon>Saprolegniomycetes</taxon>
        <taxon>Saprolegniales</taxon>
        <taxon>Achlyaceae</taxon>
        <taxon>Thraustotheca</taxon>
    </lineage>
</organism>
<proteinExistence type="predicted"/>
<dbReference type="Proteomes" id="UP000243217">
    <property type="component" value="Unassembled WGS sequence"/>
</dbReference>
<dbReference type="EMBL" id="JNBS01002464">
    <property type="protein sequence ID" value="OQR91006.1"/>
    <property type="molecule type" value="Genomic_DNA"/>
</dbReference>
<name>A0A1V9YZ33_9STRA</name>
<keyword evidence="2" id="KW-1185">Reference proteome</keyword>
<evidence type="ECO:0000313" key="1">
    <source>
        <dbReference type="EMBL" id="OQR91006.1"/>
    </source>
</evidence>
<protein>
    <submittedName>
        <fullName evidence="1">Uncharacterized protein</fullName>
    </submittedName>
</protein>
<evidence type="ECO:0000313" key="2">
    <source>
        <dbReference type="Proteomes" id="UP000243217"/>
    </source>
</evidence>
<dbReference type="AlphaFoldDB" id="A0A1V9YZ33"/>
<comment type="caution">
    <text evidence="1">The sequence shown here is derived from an EMBL/GenBank/DDBJ whole genome shotgun (WGS) entry which is preliminary data.</text>
</comment>
<sequence>MFDFDRFISKWKNLSGLLACILYLPFFPFNYTNVLVSKGIWTLNHLHVTIKQTKLNAIDMVKSTSLFFTKVQSGRILSRIALLVAAFHSNLLKYIGSSCHQNIFLIYQEMTESAT</sequence>
<accession>A0A1V9YZ33</accession>
<reference evidence="1 2" key="1">
    <citation type="journal article" date="2014" name="Genome Biol. Evol.">
        <title>The secreted proteins of Achlya hypogyna and Thraustotheca clavata identify the ancestral oomycete secretome and reveal gene acquisitions by horizontal gene transfer.</title>
        <authorList>
            <person name="Misner I."/>
            <person name="Blouin N."/>
            <person name="Leonard G."/>
            <person name="Richards T.A."/>
            <person name="Lane C.E."/>
        </authorList>
    </citation>
    <scope>NUCLEOTIDE SEQUENCE [LARGE SCALE GENOMIC DNA]</scope>
    <source>
        <strain evidence="1 2">ATCC 34112</strain>
    </source>
</reference>
<gene>
    <name evidence="1" type="ORF">THRCLA_22494</name>
</gene>